<evidence type="ECO:0008006" key="4">
    <source>
        <dbReference type="Google" id="ProtNLM"/>
    </source>
</evidence>
<dbReference type="PANTHER" id="PTHR40758">
    <property type="entry name" value="CONSERVED PROTEIN"/>
    <property type="match status" value="1"/>
</dbReference>
<dbReference type="EMBL" id="UINC01015064">
    <property type="protein sequence ID" value="SVA63735.1"/>
    <property type="molecule type" value="Genomic_DNA"/>
</dbReference>
<dbReference type="InterPro" id="IPR017517">
    <property type="entry name" value="Maleyloyr_isom"/>
</dbReference>
<gene>
    <name evidence="3" type="ORF">METZ01_LOCUS116589</name>
</gene>
<sequence length="233" mass="24626">MDRGSLLTVAESEGRALILAAEGAPTAAVSACPGWTNTELLDHVSMVWSFVAAQVAAGTPDEPARPDAGGPGGPSEELDHLLGLLGASDPGAAAWTWTPDRTVGFFVRRMAHENAIHRWDAEEAASGASPIDAEVAVDGIDEALEVGMAYRSRGDAVEYPSGSLHLHRTDGNGEWLISAVDGRLRVTREHTKGDAAVRGTAEGLLLYLWDRSREGLECFGDQTVVDAWATVTP</sequence>
<protein>
    <recommendedName>
        <fullName evidence="4">Mycothiol-dependent maleylpyruvate isomerase metal-binding domain-containing protein</fullName>
    </recommendedName>
</protein>
<evidence type="ECO:0000259" key="2">
    <source>
        <dbReference type="Pfam" id="PF11716"/>
    </source>
</evidence>
<dbReference type="AlphaFoldDB" id="A0A381XG71"/>
<reference evidence="3" key="1">
    <citation type="submission" date="2018-05" db="EMBL/GenBank/DDBJ databases">
        <authorList>
            <person name="Lanie J.A."/>
            <person name="Ng W.-L."/>
            <person name="Kazmierczak K.M."/>
            <person name="Andrzejewski T.M."/>
            <person name="Davidsen T.M."/>
            <person name="Wayne K.J."/>
            <person name="Tettelin H."/>
            <person name="Glass J.I."/>
            <person name="Rusch D."/>
            <person name="Podicherti R."/>
            <person name="Tsui H.-C.T."/>
            <person name="Winkler M.E."/>
        </authorList>
    </citation>
    <scope>NUCLEOTIDE SEQUENCE</scope>
</reference>
<accession>A0A381XG71</accession>
<dbReference type="GO" id="GO:0005886">
    <property type="term" value="C:plasma membrane"/>
    <property type="evidence" value="ECO:0007669"/>
    <property type="project" value="TreeGrafter"/>
</dbReference>
<organism evidence="3">
    <name type="scientific">marine metagenome</name>
    <dbReference type="NCBI Taxonomy" id="408172"/>
    <lineage>
        <taxon>unclassified sequences</taxon>
        <taxon>metagenomes</taxon>
        <taxon>ecological metagenomes</taxon>
    </lineage>
</organism>
<dbReference type="NCBIfam" id="TIGR03083">
    <property type="entry name" value="maleylpyruvate isomerase family mycothiol-dependent enzyme"/>
    <property type="match status" value="1"/>
</dbReference>
<dbReference type="InterPro" id="IPR024344">
    <property type="entry name" value="MDMPI_metal-binding"/>
</dbReference>
<dbReference type="InterPro" id="IPR010872">
    <property type="entry name" value="MDMPI_C-term_domain"/>
</dbReference>
<name>A0A381XG71_9ZZZZ</name>
<proteinExistence type="predicted"/>
<evidence type="ECO:0000313" key="3">
    <source>
        <dbReference type="EMBL" id="SVA63735.1"/>
    </source>
</evidence>
<feature type="domain" description="MDMPI C-terminal" evidence="1">
    <location>
        <begin position="134"/>
        <end position="226"/>
    </location>
</feature>
<dbReference type="PANTHER" id="PTHR40758:SF1">
    <property type="entry name" value="CONSERVED PROTEIN"/>
    <property type="match status" value="1"/>
</dbReference>
<feature type="domain" description="Mycothiol-dependent maleylpyruvate isomerase metal-binding" evidence="2">
    <location>
        <begin position="14"/>
        <end position="121"/>
    </location>
</feature>
<dbReference type="Pfam" id="PF11716">
    <property type="entry name" value="MDMPI_N"/>
    <property type="match status" value="1"/>
</dbReference>
<evidence type="ECO:0000259" key="1">
    <source>
        <dbReference type="Pfam" id="PF07398"/>
    </source>
</evidence>
<dbReference type="Pfam" id="PF07398">
    <property type="entry name" value="MDMPI_C"/>
    <property type="match status" value="1"/>
</dbReference>
<dbReference type="GO" id="GO:0046872">
    <property type="term" value="F:metal ion binding"/>
    <property type="evidence" value="ECO:0007669"/>
    <property type="project" value="InterPro"/>
</dbReference>